<organism evidence="3 4">
    <name type="scientific">Astrephomene gubernaculifera</name>
    <dbReference type="NCBI Taxonomy" id="47775"/>
    <lineage>
        <taxon>Eukaryota</taxon>
        <taxon>Viridiplantae</taxon>
        <taxon>Chlorophyta</taxon>
        <taxon>core chlorophytes</taxon>
        <taxon>Chlorophyceae</taxon>
        <taxon>CS clade</taxon>
        <taxon>Chlamydomonadales</taxon>
        <taxon>Astrephomenaceae</taxon>
        <taxon>Astrephomene</taxon>
    </lineage>
</organism>
<dbReference type="PANTHER" id="PTHR22870:SF457">
    <property type="entry name" value="UBIQUITIN-PROTEIN LIGASE-RELATED"/>
    <property type="match status" value="1"/>
</dbReference>
<dbReference type="InterPro" id="IPR000408">
    <property type="entry name" value="Reg_chr_condens"/>
</dbReference>
<evidence type="ECO:0000313" key="3">
    <source>
        <dbReference type="EMBL" id="GFR49162.1"/>
    </source>
</evidence>
<dbReference type="EMBL" id="BMAR01000028">
    <property type="protein sequence ID" value="GFR49162.1"/>
    <property type="molecule type" value="Genomic_DNA"/>
</dbReference>
<feature type="repeat" description="RCC1" evidence="2">
    <location>
        <begin position="81"/>
        <end position="132"/>
    </location>
</feature>
<name>A0AAD3HQJ4_9CHLO</name>
<dbReference type="SUPFAM" id="SSF50985">
    <property type="entry name" value="RCC1/BLIP-II"/>
    <property type="match status" value="1"/>
</dbReference>
<dbReference type="InterPro" id="IPR009091">
    <property type="entry name" value="RCC1/BLIP-II"/>
</dbReference>
<dbReference type="PANTHER" id="PTHR22870">
    <property type="entry name" value="REGULATOR OF CHROMOSOME CONDENSATION"/>
    <property type="match status" value="1"/>
</dbReference>
<dbReference type="InterPro" id="IPR051210">
    <property type="entry name" value="Ub_ligase/GEF_domain"/>
</dbReference>
<evidence type="ECO:0000256" key="1">
    <source>
        <dbReference type="ARBA" id="ARBA00022737"/>
    </source>
</evidence>
<dbReference type="Gene3D" id="2.130.10.30">
    <property type="entry name" value="Regulator of chromosome condensation 1/beta-lactamase-inhibitor protein II"/>
    <property type="match status" value="1"/>
</dbReference>
<proteinExistence type="predicted"/>
<feature type="non-terminal residue" evidence="3">
    <location>
        <position position="1"/>
    </location>
</feature>
<keyword evidence="1" id="KW-0677">Repeat</keyword>
<evidence type="ECO:0000313" key="4">
    <source>
        <dbReference type="Proteomes" id="UP001054857"/>
    </source>
</evidence>
<comment type="caution">
    <text evidence="3">The sequence shown here is derived from an EMBL/GenBank/DDBJ whole genome shotgun (WGS) entry which is preliminary data.</text>
</comment>
<feature type="repeat" description="RCC1" evidence="2">
    <location>
        <begin position="27"/>
        <end position="80"/>
    </location>
</feature>
<dbReference type="Pfam" id="PF00415">
    <property type="entry name" value="RCC1"/>
    <property type="match status" value="2"/>
</dbReference>
<reference evidence="3 4" key="1">
    <citation type="journal article" date="2021" name="Sci. Rep.">
        <title>Genome sequencing of the multicellular alga Astrephomene provides insights into convergent evolution of germ-soma differentiation.</title>
        <authorList>
            <person name="Yamashita S."/>
            <person name="Yamamoto K."/>
            <person name="Matsuzaki R."/>
            <person name="Suzuki S."/>
            <person name="Yamaguchi H."/>
            <person name="Hirooka S."/>
            <person name="Minakuchi Y."/>
            <person name="Miyagishima S."/>
            <person name="Kawachi M."/>
            <person name="Toyoda A."/>
            <person name="Nozaki H."/>
        </authorList>
    </citation>
    <scope>NUCLEOTIDE SEQUENCE [LARGE SCALE GENOMIC DNA]</scope>
    <source>
        <strain evidence="3 4">NIES-4017</strain>
    </source>
</reference>
<dbReference type="Proteomes" id="UP001054857">
    <property type="component" value="Unassembled WGS sequence"/>
</dbReference>
<dbReference type="PRINTS" id="PR00633">
    <property type="entry name" value="RCCNDNSATION"/>
</dbReference>
<sequence length="139" mass="13805">LRALAGDHRVVRLAAGANHSLLLSGSGAVLAAGQGSFGALGLGEGRLENRSTPVPVPLLLPLGIVQVAAGENHSAALAADGRVLTWGRGKYGQLGHGEWGNRGSPALVAALRGRRAVQVACGGDHTLVLMAAAAPAGGE</sequence>
<accession>A0AAD3HQJ4</accession>
<keyword evidence="4" id="KW-1185">Reference proteome</keyword>
<evidence type="ECO:0000256" key="2">
    <source>
        <dbReference type="PROSITE-ProRule" id="PRU00235"/>
    </source>
</evidence>
<dbReference type="PROSITE" id="PS00626">
    <property type="entry name" value="RCC1_2"/>
    <property type="match status" value="3"/>
</dbReference>
<dbReference type="AlphaFoldDB" id="A0AAD3HQJ4"/>
<gene>
    <name evidence="3" type="ORF">Agub_g11183</name>
</gene>
<feature type="non-terminal residue" evidence="3">
    <location>
        <position position="139"/>
    </location>
</feature>
<protein>
    <submittedName>
        <fullName evidence="3">Uncharacterized protein</fullName>
    </submittedName>
</protein>
<dbReference type="PROSITE" id="PS50012">
    <property type="entry name" value="RCC1_3"/>
    <property type="match status" value="2"/>
</dbReference>